<dbReference type="InterPro" id="IPR001387">
    <property type="entry name" value="Cro/C1-type_HTH"/>
</dbReference>
<evidence type="ECO:0000313" key="6">
    <source>
        <dbReference type="Proteomes" id="UP000825179"/>
    </source>
</evidence>
<evidence type="ECO:0000256" key="1">
    <source>
        <dbReference type="ARBA" id="ARBA00023125"/>
    </source>
</evidence>
<dbReference type="Proteomes" id="UP000010716">
    <property type="component" value="Unassembled WGS sequence"/>
</dbReference>
<proteinExistence type="predicted"/>
<dbReference type="CDD" id="cd00093">
    <property type="entry name" value="HTH_XRE"/>
    <property type="match status" value="1"/>
</dbReference>
<evidence type="ECO:0000259" key="2">
    <source>
        <dbReference type="PROSITE" id="PS50943"/>
    </source>
</evidence>
<dbReference type="PROSITE" id="PS50943">
    <property type="entry name" value="HTH_CROC1"/>
    <property type="match status" value="1"/>
</dbReference>
<dbReference type="Proteomes" id="UP000825179">
    <property type="component" value="Chromosome"/>
</dbReference>
<dbReference type="RefSeq" id="WP_007505796.1">
    <property type="nucleotide sequence ID" value="NZ_AFCE01000156.1"/>
</dbReference>
<accession>F5L9C1</accession>
<name>F5L9C1_CALTT</name>
<dbReference type="SMART" id="SM00530">
    <property type="entry name" value="HTH_XRE"/>
    <property type="match status" value="1"/>
</dbReference>
<reference evidence="4" key="3">
    <citation type="submission" date="2021-08" db="EMBL/GenBank/DDBJ databases">
        <authorList>
            <person name="de Jong S."/>
            <person name="van den Broek M."/>
            <person name="Merkel A."/>
            <person name="de la Torre Cortes P."/>
            <person name="Kalamorz F."/>
            <person name="Cook G."/>
            <person name="van Loosdrecht M."/>
            <person name="McMillan D."/>
        </authorList>
    </citation>
    <scope>NUCLEOTIDE SEQUENCE</scope>
    <source>
        <strain evidence="4">TA2.A1</strain>
    </source>
</reference>
<evidence type="ECO:0000313" key="4">
    <source>
        <dbReference type="EMBL" id="QZT34018.1"/>
    </source>
</evidence>
<reference evidence="4 6" key="2">
    <citation type="journal article" date="2020" name="Extremophiles">
        <title>Genomic analysis of Caldalkalibacillus thermarum TA2.A1 reveals aerobic alkaliphilic metabolism and evolutionary hallmarks linking alkaliphilic bacteria and plant life.</title>
        <authorList>
            <person name="de Jong S.I."/>
            <person name="van den Broek M.A."/>
            <person name="Merkel A.Y."/>
            <person name="de la Torre Cortes P."/>
            <person name="Kalamorz F."/>
            <person name="Cook G.M."/>
            <person name="van Loosdrecht M.C.M."/>
            <person name="McMillan D.G.G."/>
        </authorList>
    </citation>
    <scope>NUCLEOTIDE SEQUENCE [LARGE SCALE GENOMIC DNA]</scope>
    <source>
        <strain evidence="4 6">TA2.A1</strain>
    </source>
</reference>
<sequence length="79" mass="9146">MRNERLISLRNKKGLTQIEAAKQIGISCSMLAMMETGHRTGSYTTLKKVADFYEVSIDDLFDENFFEHQSRRTRENESA</sequence>
<gene>
    <name evidence="3" type="ORF">CathTA2_2426</name>
    <name evidence="4" type="ORF">HUR95_00840</name>
</gene>
<dbReference type="SUPFAM" id="SSF47413">
    <property type="entry name" value="lambda repressor-like DNA-binding domains"/>
    <property type="match status" value="1"/>
</dbReference>
<dbReference type="InterPro" id="IPR010982">
    <property type="entry name" value="Lambda_DNA-bd_dom_sf"/>
</dbReference>
<dbReference type="PANTHER" id="PTHR46558:SF11">
    <property type="entry name" value="HTH-TYPE TRANSCRIPTIONAL REGULATOR XRE"/>
    <property type="match status" value="1"/>
</dbReference>
<dbReference type="EMBL" id="CP082237">
    <property type="protein sequence ID" value="QZT34018.1"/>
    <property type="molecule type" value="Genomic_DNA"/>
</dbReference>
<reference evidence="3 5" key="1">
    <citation type="journal article" date="2011" name="J. Bacteriol.">
        <title>Draft genome sequence of the thermoalkaliphilic Caldalkalibacillus thermarum strain TA2.A1.</title>
        <authorList>
            <person name="Kalamorz F."/>
            <person name="Keis S."/>
            <person name="McMillan D.G."/>
            <person name="Olsson K."/>
            <person name="Stanton J.A."/>
            <person name="Stockwell P."/>
            <person name="Black M.A."/>
            <person name="Klingeman D.M."/>
            <person name="Land M.L."/>
            <person name="Han C.S."/>
            <person name="Martin S.L."/>
            <person name="Becher S.A."/>
            <person name="Peddie C.J."/>
            <person name="Morgan H.W."/>
            <person name="Matthies D."/>
            <person name="Preiss L."/>
            <person name="Meier T."/>
            <person name="Brown S.D."/>
            <person name="Cook G.M."/>
        </authorList>
    </citation>
    <scope>NUCLEOTIDE SEQUENCE [LARGE SCALE GENOMIC DNA]</scope>
    <source>
        <strain evidence="3 5">TA2.A1</strain>
    </source>
</reference>
<dbReference type="eggNOG" id="COG1476">
    <property type="taxonomic scope" value="Bacteria"/>
</dbReference>
<keyword evidence="1" id="KW-0238">DNA-binding</keyword>
<evidence type="ECO:0000313" key="3">
    <source>
        <dbReference type="EMBL" id="EGL82063.1"/>
    </source>
</evidence>
<dbReference type="Gene3D" id="1.10.260.40">
    <property type="entry name" value="lambda repressor-like DNA-binding domains"/>
    <property type="match status" value="1"/>
</dbReference>
<protein>
    <submittedName>
        <fullName evidence="3">Helix-turn-helix domain protein</fullName>
    </submittedName>
    <submittedName>
        <fullName evidence="4">Helix-turn-helix transcriptional regulator</fullName>
    </submittedName>
</protein>
<feature type="domain" description="HTH cro/C1-type" evidence="2">
    <location>
        <begin position="6"/>
        <end position="60"/>
    </location>
</feature>
<dbReference type="GO" id="GO:0003677">
    <property type="term" value="F:DNA binding"/>
    <property type="evidence" value="ECO:0007669"/>
    <property type="project" value="UniProtKB-KW"/>
</dbReference>
<keyword evidence="6" id="KW-1185">Reference proteome</keyword>
<dbReference type="Pfam" id="PF01381">
    <property type="entry name" value="HTH_3"/>
    <property type="match status" value="1"/>
</dbReference>
<dbReference type="PANTHER" id="PTHR46558">
    <property type="entry name" value="TRACRIPTIONAL REGULATORY PROTEIN-RELATED-RELATED"/>
    <property type="match status" value="1"/>
</dbReference>
<organism evidence="3 5">
    <name type="scientific">Caldalkalibacillus thermarum (strain TA2.A1)</name>
    <dbReference type="NCBI Taxonomy" id="986075"/>
    <lineage>
        <taxon>Bacteria</taxon>
        <taxon>Bacillati</taxon>
        <taxon>Bacillota</taxon>
        <taxon>Bacilli</taxon>
        <taxon>Bacillales</taxon>
        <taxon>Bacillaceae</taxon>
        <taxon>Caldalkalibacillus</taxon>
    </lineage>
</organism>
<dbReference type="EMBL" id="AFCE01000156">
    <property type="protein sequence ID" value="EGL82063.1"/>
    <property type="molecule type" value="Genomic_DNA"/>
</dbReference>
<dbReference type="KEGG" id="cthu:HUR95_00840"/>
<dbReference type="OrthoDB" id="1859224at2"/>
<dbReference type="AlphaFoldDB" id="F5L9C1"/>
<evidence type="ECO:0000313" key="5">
    <source>
        <dbReference type="Proteomes" id="UP000010716"/>
    </source>
</evidence>